<evidence type="ECO:0000313" key="3">
    <source>
        <dbReference type="Proteomes" id="UP001608902"/>
    </source>
</evidence>
<name>A0ABD6EJT8_9BILA</name>
<sequence length="287" mass="32817">MYEADSFLFRAEHQYEKSVQKQKRKQREDFNGVHLSFEPQPCALCEKPADVKCPECFLTKDVLLSDVTFCSDCFRKSHAVNDHQFQRISSPKILDPQTLPLSSPNVSSGTNKCGRHKMQLSAVICIETSHYVSFVRTNSSNDWLFFDSMADRCGFDNGYNIPEVILCSGISSWLSVDGYRRLRSAVAHEGHLPPEVEADRHLNRLLSDGYMCIYSMENGCYGSSEKGLKVFEFYSFQLLGIIAGRKISMTFNAFSPAAFREIDFLATHPFPLFWLHIIKICRLHRII</sequence>
<keyword evidence="3" id="KW-1185">Reference proteome</keyword>
<organism evidence="2 3">
    <name type="scientific">Gnathostoma spinigerum</name>
    <dbReference type="NCBI Taxonomy" id="75299"/>
    <lineage>
        <taxon>Eukaryota</taxon>
        <taxon>Metazoa</taxon>
        <taxon>Ecdysozoa</taxon>
        <taxon>Nematoda</taxon>
        <taxon>Chromadorea</taxon>
        <taxon>Rhabditida</taxon>
        <taxon>Spirurina</taxon>
        <taxon>Gnathostomatomorpha</taxon>
        <taxon>Gnathostomatoidea</taxon>
        <taxon>Gnathostomatidae</taxon>
        <taxon>Gnathostoma</taxon>
    </lineage>
</organism>
<comment type="caution">
    <text evidence="2">The sequence shown here is derived from an EMBL/GenBank/DDBJ whole genome shotgun (WGS) entry which is preliminary data.</text>
</comment>
<dbReference type="SUPFAM" id="SSF54001">
    <property type="entry name" value="Cysteine proteinases"/>
    <property type="match status" value="1"/>
</dbReference>
<dbReference type="PANTHER" id="PTHR11830">
    <property type="entry name" value="40S RIBOSOMAL PROTEIN S3A"/>
    <property type="match status" value="1"/>
</dbReference>
<dbReference type="Gene3D" id="3.90.70.10">
    <property type="entry name" value="Cysteine proteinases"/>
    <property type="match status" value="1"/>
</dbReference>
<keyword evidence="1" id="KW-0963">Cytoplasm</keyword>
<evidence type="ECO:0000313" key="2">
    <source>
        <dbReference type="EMBL" id="MFH4978414.1"/>
    </source>
</evidence>
<dbReference type="Proteomes" id="UP001608902">
    <property type="component" value="Unassembled WGS sequence"/>
</dbReference>
<accession>A0ABD6EJT8</accession>
<proteinExistence type="predicted"/>
<gene>
    <name evidence="2" type="ORF">AB6A40_005123</name>
</gene>
<dbReference type="InterPro" id="IPR038765">
    <property type="entry name" value="Papain-like_cys_pep_sf"/>
</dbReference>
<reference evidence="2 3" key="1">
    <citation type="submission" date="2024-08" db="EMBL/GenBank/DDBJ databases">
        <title>Gnathostoma spinigerum genome.</title>
        <authorList>
            <person name="Gonzalez-Bertolin B."/>
            <person name="Monzon S."/>
            <person name="Zaballos A."/>
            <person name="Jimenez P."/>
            <person name="Dekumyoy P."/>
            <person name="Varona S."/>
            <person name="Cuesta I."/>
            <person name="Sumanam S."/>
            <person name="Adisakwattana P."/>
            <person name="Gasser R.B."/>
            <person name="Hernandez-Gonzalez A."/>
            <person name="Young N.D."/>
            <person name="Perteguer M.J."/>
        </authorList>
    </citation>
    <scope>NUCLEOTIDE SEQUENCE [LARGE SCALE GENOMIC DNA]</scope>
    <source>
        <strain evidence="2">AL3</strain>
        <tissue evidence="2">Liver</tissue>
    </source>
</reference>
<protein>
    <submittedName>
        <fullName evidence="2">Uncharacterized protein</fullName>
    </submittedName>
</protein>
<dbReference type="EMBL" id="JBGFUD010003180">
    <property type="protein sequence ID" value="MFH4978414.1"/>
    <property type="molecule type" value="Genomic_DNA"/>
</dbReference>
<dbReference type="CDD" id="cd19816">
    <property type="entry name" value="Bbox1_CYLD"/>
    <property type="match status" value="1"/>
</dbReference>
<evidence type="ECO:0000256" key="1">
    <source>
        <dbReference type="ARBA" id="ARBA00022490"/>
    </source>
</evidence>
<dbReference type="AlphaFoldDB" id="A0ABD6EJT8"/>